<accession>A0A5K7Z9M8</accession>
<organism evidence="2 3">
    <name type="scientific">Desulfosarcina widdelii</name>
    <dbReference type="NCBI Taxonomy" id="947919"/>
    <lineage>
        <taxon>Bacteria</taxon>
        <taxon>Pseudomonadati</taxon>
        <taxon>Thermodesulfobacteriota</taxon>
        <taxon>Desulfobacteria</taxon>
        <taxon>Desulfobacterales</taxon>
        <taxon>Desulfosarcinaceae</taxon>
        <taxon>Desulfosarcina</taxon>
    </lineage>
</organism>
<gene>
    <name evidence="2" type="ORF">DSCW_59630</name>
</gene>
<dbReference type="Pfam" id="PF05359">
    <property type="entry name" value="DUF748"/>
    <property type="match status" value="1"/>
</dbReference>
<feature type="region of interest" description="Disordered" evidence="1">
    <location>
        <begin position="112"/>
        <end position="136"/>
    </location>
</feature>
<evidence type="ECO:0000256" key="1">
    <source>
        <dbReference type="SAM" id="MobiDB-lite"/>
    </source>
</evidence>
<dbReference type="GO" id="GO:0090313">
    <property type="term" value="P:regulation of protein targeting to membrane"/>
    <property type="evidence" value="ECO:0007669"/>
    <property type="project" value="TreeGrafter"/>
</dbReference>
<dbReference type="InterPro" id="IPR008023">
    <property type="entry name" value="DUF748"/>
</dbReference>
<dbReference type="PANTHER" id="PTHR30441:SF4">
    <property type="entry name" value="PROTEIN ASMA"/>
    <property type="match status" value="1"/>
</dbReference>
<dbReference type="GO" id="GO:0005886">
    <property type="term" value="C:plasma membrane"/>
    <property type="evidence" value="ECO:0007669"/>
    <property type="project" value="TreeGrafter"/>
</dbReference>
<protein>
    <submittedName>
        <fullName evidence="2">Uncharacterized protein</fullName>
    </submittedName>
</protein>
<evidence type="ECO:0000313" key="3">
    <source>
        <dbReference type="Proteomes" id="UP000427769"/>
    </source>
</evidence>
<sequence length="448" mass="47266">MLLILIALAGVILAIESIALDQINRALKRHLTEGGRLEAIDIRLATGRIAFSGVTVQSPKGDSGKPLLVLDNMVLDVDLATVFDDLIVIDELILKGMTIDLMRDAQGKTGLDNLLRSDDSSTAQNKAGTPKAAKPVAEKTIRPSILIKKIRVADGVVNYQDIALTGKPMRFPLKDIAVSVGRLRLFDGDTAAETANIVISGQLQQPGQLPDAHFGILAQMAPISQNMPMMNVQTRLIGLKLNTLGVLLPPATRTTLGGDGLDSAMAMALNAGRIHLDAQVLTDRNVHYDTIHIRGPLDKPVVKIAPVAAGVFRVSGGVLNVGRRGLGTGIHIAESGVDVAKEIGEGALKAGKNLLTGLLDAGKGLLAMDDKQVKAGLVDSTAGTIGDTMKTVETAGRDAGLGLNGSVSRLTGKNNVQNWDQGIGQRFRKAMQQAREALDAMPYPPAVD</sequence>
<dbReference type="Proteomes" id="UP000427769">
    <property type="component" value="Chromosome"/>
</dbReference>
<evidence type="ECO:0000313" key="2">
    <source>
        <dbReference type="EMBL" id="BBO78546.1"/>
    </source>
</evidence>
<dbReference type="AlphaFoldDB" id="A0A5K7Z9M8"/>
<dbReference type="KEGG" id="dwd:DSCW_59630"/>
<name>A0A5K7Z9M8_9BACT</name>
<proteinExistence type="predicted"/>
<keyword evidence="3" id="KW-1185">Reference proteome</keyword>
<dbReference type="InterPro" id="IPR052894">
    <property type="entry name" value="AsmA-related"/>
</dbReference>
<reference evidence="2 3" key="1">
    <citation type="submission" date="2019-11" db="EMBL/GenBank/DDBJ databases">
        <title>Comparative genomics of hydrocarbon-degrading Desulfosarcina strains.</title>
        <authorList>
            <person name="Watanabe M."/>
            <person name="Kojima H."/>
            <person name="Fukui M."/>
        </authorList>
    </citation>
    <scope>NUCLEOTIDE SEQUENCE [LARGE SCALE GENOMIC DNA]</scope>
    <source>
        <strain evidence="2 3">PP31</strain>
    </source>
</reference>
<dbReference type="EMBL" id="AP021875">
    <property type="protein sequence ID" value="BBO78546.1"/>
    <property type="molecule type" value="Genomic_DNA"/>
</dbReference>
<dbReference type="PANTHER" id="PTHR30441">
    <property type="entry name" value="DUF748 DOMAIN-CONTAINING PROTEIN"/>
    <property type="match status" value="1"/>
</dbReference>